<dbReference type="Proteomes" id="UP000267469">
    <property type="component" value="Unassembled WGS sequence"/>
</dbReference>
<dbReference type="InterPro" id="IPR024775">
    <property type="entry name" value="DinB-like"/>
</dbReference>
<dbReference type="OrthoDB" id="1524454at2"/>
<evidence type="ECO:0000313" key="2">
    <source>
        <dbReference type="EMBL" id="RNL82917.1"/>
    </source>
</evidence>
<evidence type="ECO:0000259" key="1">
    <source>
        <dbReference type="Pfam" id="PF12867"/>
    </source>
</evidence>
<organism evidence="2 3">
    <name type="scientific">Sinomicrobium pectinilyticum</name>
    <dbReference type="NCBI Taxonomy" id="1084421"/>
    <lineage>
        <taxon>Bacteria</taxon>
        <taxon>Pseudomonadati</taxon>
        <taxon>Bacteroidota</taxon>
        <taxon>Flavobacteriia</taxon>
        <taxon>Flavobacteriales</taxon>
        <taxon>Flavobacteriaceae</taxon>
        <taxon>Sinomicrobium</taxon>
    </lineage>
</organism>
<proteinExistence type="predicted"/>
<sequence>MKKVSIIIAAFVILTAFGTKDTISTSNHTKSSVIAKDDKQVLLDYFKETNKNLLQNVKGLSSEQLEFKAAPDKWSVAQCLEHIVLTEGYIFDMVEKLMGEPANPERREEIKITDEDLIKGMTDRSQKAQAPEEIQPSDKYTNAKEALQALEEQRAKIKKYIKSNAVEDMRNHVTDSPFGPIDAYQFTLFIAAHSARHTLQIEEIKADPGFPAK</sequence>
<accession>A0A3N0E506</accession>
<dbReference type="SUPFAM" id="SSF109854">
    <property type="entry name" value="DinB/YfiT-like putative metalloenzymes"/>
    <property type="match status" value="1"/>
</dbReference>
<dbReference type="AlphaFoldDB" id="A0A3N0E506"/>
<name>A0A3N0E506_SINP1</name>
<dbReference type="Pfam" id="PF12867">
    <property type="entry name" value="DinB_2"/>
    <property type="match status" value="1"/>
</dbReference>
<comment type="caution">
    <text evidence="2">The sequence shown here is derived from an EMBL/GenBank/DDBJ whole genome shotgun (WGS) entry which is preliminary data.</text>
</comment>
<keyword evidence="3" id="KW-1185">Reference proteome</keyword>
<protein>
    <submittedName>
        <fullName evidence="2">DinB family protein</fullName>
    </submittedName>
</protein>
<feature type="domain" description="DinB-like" evidence="1">
    <location>
        <begin position="46"/>
        <end position="201"/>
    </location>
</feature>
<evidence type="ECO:0000313" key="3">
    <source>
        <dbReference type="Proteomes" id="UP000267469"/>
    </source>
</evidence>
<dbReference type="InterPro" id="IPR034660">
    <property type="entry name" value="DinB/YfiT-like"/>
</dbReference>
<reference evidence="2 3" key="1">
    <citation type="submission" date="2018-10" db="EMBL/GenBank/DDBJ databases">
        <title>Sinomicrobium pectinilyticum sp. nov., a pectinase-producing bacterium isolated from alkaline and saline soil, and emended description of the genus Sinomicrobium.</title>
        <authorList>
            <person name="Cheng B."/>
            <person name="Li C."/>
            <person name="Lai Q."/>
            <person name="Du M."/>
            <person name="Shao Z."/>
            <person name="Xu P."/>
            <person name="Yang C."/>
        </authorList>
    </citation>
    <scope>NUCLEOTIDE SEQUENCE [LARGE SCALE GENOMIC DNA]</scope>
    <source>
        <strain evidence="2 3">5DNS001</strain>
    </source>
</reference>
<dbReference type="Gene3D" id="1.20.120.450">
    <property type="entry name" value="dinb family like domain"/>
    <property type="match status" value="1"/>
</dbReference>
<gene>
    <name evidence="2" type="ORF">ED312_16030</name>
</gene>
<dbReference type="EMBL" id="RJTM01000108">
    <property type="protein sequence ID" value="RNL82917.1"/>
    <property type="molecule type" value="Genomic_DNA"/>
</dbReference>
<dbReference type="RefSeq" id="WP_123217033.1">
    <property type="nucleotide sequence ID" value="NZ_RJTM01000108.1"/>
</dbReference>